<dbReference type="Gene3D" id="6.10.140.2220">
    <property type="match status" value="1"/>
</dbReference>
<gene>
    <name evidence="7" type="ORF">DFP72DRAFT_1178070</name>
</gene>
<reference evidence="7 8" key="1">
    <citation type="submission" date="2020-07" db="EMBL/GenBank/DDBJ databases">
        <title>Comparative genomics of pyrophilous fungi reveals a link between fire events and developmental genes.</title>
        <authorList>
            <consortium name="DOE Joint Genome Institute"/>
            <person name="Steindorff A.S."/>
            <person name="Carver A."/>
            <person name="Calhoun S."/>
            <person name="Stillman K."/>
            <person name="Liu H."/>
            <person name="Lipzen A."/>
            <person name="Pangilinan J."/>
            <person name="Labutti K."/>
            <person name="Bruns T.D."/>
            <person name="Grigoriev I.V."/>
        </authorList>
    </citation>
    <scope>NUCLEOTIDE SEQUENCE [LARGE SCALE GENOMIC DNA]</scope>
    <source>
        <strain evidence="7 8">CBS 144469</strain>
    </source>
</reference>
<dbReference type="Proteomes" id="UP000521943">
    <property type="component" value="Unassembled WGS sequence"/>
</dbReference>
<feature type="region of interest" description="Disordered" evidence="5">
    <location>
        <begin position="590"/>
        <end position="616"/>
    </location>
</feature>
<evidence type="ECO:0000313" key="8">
    <source>
        <dbReference type="Proteomes" id="UP000521943"/>
    </source>
</evidence>
<evidence type="ECO:0000256" key="4">
    <source>
        <dbReference type="PROSITE-ProRule" id="PRU00134"/>
    </source>
</evidence>
<evidence type="ECO:0000256" key="1">
    <source>
        <dbReference type="ARBA" id="ARBA00022723"/>
    </source>
</evidence>
<evidence type="ECO:0000256" key="5">
    <source>
        <dbReference type="SAM" id="MobiDB-lite"/>
    </source>
</evidence>
<comment type="caution">
    <text evidence="7">The sequence shown here is derived from an EMBL/GenBank/DDBJ whole genome shotgun (WGS) entry which is preliminary data.</text>
</comment>
<dbReference type="SUPFAM" id="SSF144232">
    <property type="entry name" value="HIT/MYND zinc finger-like"/>
    <property type="match status" value="1"/>
</dbReference>
<feature type="region of interest" description="Disordered" evidence="5">
    <location>
        <begin position="671"/>
        <end position="690"/>
    </location>
</feature>
<keyword evidence="2 4" id="KW-0863">Zinc-finger</keyword>
<dbReference type="GO" id="GO:0008270">
    <property type="term" value="F:zinc ion binding"/>
    <property type="evidence" value="ECO:0007669"/>
    <property type="project" value="UniProtKB-KW"/>
</dbReference>
<protein>
    <recommendedName>
        <fullName evidence="6">MYND-type domain-containing protein</fullName>
    </recommendedName>
</protein>
<keyword evidence="8" id="KW-1185">Reference proteome</keyword>
<dbReference type="PROSITE" id="PS50865">
    <property type="entry name" value="ZF_MYND_2"/>
    <property type="match status" value="1"/>
</dbReference>
<feature type="compositionally biased region" description="Polar residues" evidence="5">
    <location>
        <begin position="604"/>
        <end position="616"/>
    </location>
</feature>
<dbReference type="AlphaFoldDB" id="A0A8H6LTN1"/>
<dbReference type="Pfam" id="PF01753">
    <property type="entry name" value="zf-MYND"/>
    <property type="match status" value="1"/>
</dbReference>
<evidence type="ECO:0000313" key="7">
    <source>
        <dbReference type="EMBL" id="KAF6743403.1"/>
    </source>
</evidence>
<name>A0A8H6LTN1_9AGAR</name>
<dbReference type="InterPro" id="IPR002893">
    <property type="entry name" value="Znf_MYND"/>
</dbReference>
<feature type="compositionally biased region" description="Basic and acidic residues" evidence="5">
    <location>
        <begin position="680"/>
        <end position="690"/>
    </location>
</feature>
<keyword evidence="1" id="KW-0479">Metal-binding</keyword>
<organism evidence="7 8">
    <name type="scientific">Ephemerocybe angulata</name>
    <dbReference type="NCBI Taxonomy" id="980116"/>
    <lineage>
        <taxon>Eukaryota</taxon>
        <taxon>Fungi</taxon>
        <taxon>Dikarya</taxon>
        <taxon>Basidiomycota</taxon>
        <taxon>Agaricomycotina</taxon>
        <taxon>Agaricomycetes</taxon>
        <taxon>Agaricomycetidae</taxon>
        <taxon>Agaricales</taxon>
        <taxon>Agaricineae</taxon>
        <taxon>Psathyrellaceae</taxon>
        <taxon>Ephemerocybe</taxon>
    </lineage>
</organism>
<proteinExistence type="predicted"/>
<accession>A0A8H6LTN1</accession>
<dbReference type="OrthoDB" id="5231159at2759"/>
<evidence type="ECO:0000259" key="6">
    <source>
        <dbReference type="PROSITE" id="PS50865"/>
    </source>
</evidence>
<keyword evidence="3" id="KW-0862">Zinc</keyword>
<evidence type="ECO:0000256" key="2">
    <source>
        <dbReference type="ARBA" id="ARBA00022771"/>
    </source>
</evidence>
<feature type="domain" description="MYND-type" evidence="6">
    <location>
        <begin position="491"/>
        <end position="548"/>
    </location>
</feature>
<dbReference type="EMBL" id="JACGCI010000146">
    <property type="protein sequence ID" value="KAF6743403.1"/>
    <property type="molecule type" value="Genomic_DNA"/>
</dbReference>
<sequence length="796" mass="90286">MSSKSSKKPQHAVPKATLEAARHGSLKHLEELMSALPEGYDLDVLEAFLRQLEFKPASQDEEKVMNEIQCAMLTMDFICALPICLDAHPGTKIWTVHLLNAYIPLIVTRMTYYLKSSGGSYKHEKDRPWGTREDFNIGVNTMMQKMYQLSVGVLKQLLELDPLLKKNVLRSGAMVEAVVALWVVTIGAAPALENAGPPVIPPKVAAYWKQKGLNGPPGFDSREGEQYHEADRLLEAFYHFIQENGDAIMTVITRQAVCPLDTFVDMTLRRIGIVTAFNRLGNYSNYTPRSNKENYEIPNIGAMVEVTNHLMCHPKIREAFFRQGAMPLYMDCLTTVRNRLIKDHLTSHLPFVIHWASHVMEWSIYSSGSLLTNMRTIIKSGIIHIVLDSFTFDDEKHAGPSPIEDIRARFDPRKTRTHEEGAAEDAKFLLCTLLNYAGYPRFLGELRRQMASVPPSRVNRCPDDDERRILYDALLEEVNEESEFLKRTRRVQLCDNLDHDDMVASSPGSTTVLRIRKKQQTCSSCHSVVYCSRECQKRDWVQRHRNECKDFHEVYIQRKHTDQWYSHPTRAFHLSILLDEFEDLVHPPSISSTNASGKKVRQISPPSDNTPGTATTSVLDPSKCIRVIRLTHKAQSTLTPLDKWLSTDGLWMTKVRKKRFRDMAARWELSHLPPASNPGHDLDRQSNREQSKRHLVDVHIEFGHLILHNVVLLREREVGQEAEEFSRVYDVEGSMVFAVPADGRSPYQIPVKPNDQLTPAKWLAGLALEFVKGISGGGWLAIGSLAVVASLVGSRK</sequence>
<evidence type="ECO:0000256" key="3">
    <source>
        <dbReference type="ARBA" id="ARBA00022833"/>
    </source>
</evidence>